<name>A0A2T4LPT4_9STAP</name>
<dbReference type="Proteomes" id="UP000241208">
    <property type="component" value="Unassembled WGS sequence"/>
</dbReference>
<dbReference type="AlphaFoldDB" id="A0A2T4LPT4"/>
<evidence type="ECO:0000313" key="2">
    <source>
        <dbReference type="Proteomes" id="UP000241208"/>
    </source>
</evidence>
<gene>
    <name evidence="1" type="ORF">BUY34_11690</name>
</gene>
<dbReference type="EMBL" id="PYZR01000186">
    <property type="protein sequence ID" value="PTF62903.1"/>
    <property type="molecule type" value="Genomic_DNA"/>
</dbReference>
<accession>A0A2T4LPT4</accession>
<reference evidence="1 2" key="1">
    <citation type="journal article" date="2016" name="Front. Microbiol.">
        <title>Comprehensive Phylogenetic Analysis of Bovine Non-aureus Staphylococci Species Based on Whole-Genome Sequencing.</title>
        <authorList>
            <person name="Naushad S."/>
            <person name="Barkema H.W."/>
            <person name="Luby C."/>
            <person name="Condas L.A."/>
            <person name="Nobrega D.B."/>
            <person name="Carson D.A."/>
            <person name="De Buck J."/>
        </authorList>
    </citation>
    <scope>NUCLEOTIDE SEQUENCE [LARGE SCALE GENOMIC DNA]</scope>
    <source>
        <strain evidence="1 2">SNUC 3829</strain>
    </source>
</reference>
<sequence>MRDLIDKKWSEYNQDFTDYLHNKIMKHCHLPDENRTYIHQFYTLILHLNLINKQDRVSFPKYDFNQRIYYDYFEKISLIAYHMK</sequence>
<evidence type="ECO:0000313" key="1">
    <source>
        <dbReference type="EMBL" id="PTF62903.1"/>
    </source>
</evidence>
<protein>
    <submittedName>
        <fullName evidence="1">Uncharacterized protein</fullName>
    </submittedName>
</protein>
<proteinExistence type="predicted"/>
<organism evidence="1 2">
    <name type="scientific">Staphylococcus cohnii</name>
    <dbReference type="NCBI Taxonomy" id="29382"/>
    <lineage>
        <taxon>Bacteria</taxon>
        <taxon>Bacillati</taxon>
        <taxon>Bacillota</taxon>
        <taxon>Bacilli</taxon>
        <taxon>Bacillales</taxon>
        <taxon>Staphylococcaceae</taxon>
        <taxon>Staphylococcus</taxon>
        <taxon>Staphylococcus cohnii species complex</taxon>
    </lineage>
</organism>
<comment type="caution">
    <text evidence="1">The sequence shown here is derived from an EMBL/GenBank/DDBJ whole genome shotgun (WGS) entry which is preliminary data.</text>
</comment>